<protein>
    <submittedName>
        <fullName evidence="3">HNH endonuclease</fullName>
    </submittedName>
</protein>
<keyword evidence="3" id="KW-0540">Nuclease</keyword>
<name>A0ABW6LG82_9ACTN</name>
<reference evidence="3 4" key="1">
    <citation type="submission" date="2024-10" db="EMBL/GenBank/DDBJ databases">
        <title>The Natural Products Discovery Center: Release of the First 8490 Sequenced Strains for Exploring Actinobacteria Biosynthetic Diversity.</title>
        <authorList>
            <person name="Kalkreuter E."/>
            <person name="Kautsar S.A."/>
            <person name="Yang D."/>
            <person name="Bader C.D."/>
            <person name="Teijaro C.N."/>
            <person name="Fluegel L."/>
            <person name="Davis C.M."/>
            <person name="Simpson J.R."/>
            <person name="Lauterbach L."/>
            <person name="Steele A.D."/>
            <person name="Gui C."/>
            <person name="Meng S."/>
            <person name="Li G."/>
            <person name="Viehrig K."/>
            <person name="Ye F."/>
            <person name="Su P."/>
            <person name="Kiefer A.F."/>
            <person name="Nichols A."/>
            <person name="Cepeda A.J."/>
            <person name="Yan W."/>
            <person name="Fan B."/>
            <person name="Jiang Y."/>
            <person name="Adhikari A."/>
            <person name="Zheng C.-J."/>
            <person name="Schuster L."/>
            <person name="Cowan T.M."/>
            <person name="Smanski M.J."/>
            <person name="Chevrette M.G."/>
            <person name="De Carvalho L.P.S."/>
            <person name="Shen B."/>
        </authorList>
    </citation>
    <scope>NUCLEOTIDE SEQUENCE [LARGE SCALE GENOMIC DNA]</scope>
    <source>
        <strain evidence="3 4">NPDC007066</strain>
    </source>
</reference>
<dbReference type="CDD" id="cd00085">
    <property type="entry name" value="HNHc"/>
    <property type="match status" value="1"/>
</dbReference>
<feature type="region of interest" description="Disordered" evidence="1">
    <location>
        <begin position="1"/>
        <end position="23"/>
    </location>
</feature>
<dbReference type="GO" id="GO:0004519">
    <property type="term" value="F:endonuclease activity"/>
    <property type="evidence" value="ECO:0007669"/>
    <property type="project" value="UniProtKB-KW"/>
</dbReference>
<keyword evidence="4" id="KW-1185">Reference proteome</keyword>
<dbReference type="Gene3D" id="1.10.30.50">
    <property type="match status" value="1"/>
</dbReference>
<gene>
    <name evidence="3" type="ORF">ACFYM3_19810</name>
</gene>
<feature type="compositionally biased region" description="Polar residues" evidence="1">
    <location>
        <begin position="11"/>
        <end position="23"/>
    </location>
</feature>
<evidence type="ECO:0000259" key="2">
    <source>
        <dbReference type="Pfam" id="PF13391"/>
    </source>
</evidence>
<evidence type="ECO:0000313" key="4">
    <source>
        <dbReference type="Proteomes" id="UP001601288"/>
    </source>
</evidence>
<keyword evidence="3" id="KW-0255">Endonuclease</keyword>
<dbReference type="InterPro" id="IPR003615">
    <property type="entry name" value="HNH_nuc"/>
</dbReference>
<proteinExistence type="predicted"/>
<sequence length="146" mass="16721">MDDAMRRVSMSEGQASPALSHTAEGQSYGEYTDENRSPSGINAVRKLTQWYQDSCQMCATTLVLPSLRHRYSEAAHIRPREDGGPDLTENLLCLCPNRHVRFDGGAYVLTDDLTIIDTVKDRLEAKLQHHQWHYINSDHVRHHRLH</sequence>
<dbReference type="RefSeq" id="WP_358279537.1">
    <property type="nucleotide sequence ID" value="NZ_JBEYGJ010000006.1"/>
</dbReference>
<feature type="domain" description="HNH nuclease" evidence="2">
    <location>
        <begin position="67"/>
        <end position="105"/>
    </location>
</feature>
<dbReference type="Proteomes" id="UP001601288">
    <property type="component" value="Unassembled WGS sequence"/>
</dbReference>
<comment type="caution">
    <text evidence="3">The sequence shown here is derived from an EMBL/GenBank/DDBJ whole genome shotgun (WGS) entry which is preliminary data.</text>
</comment>
<keyword evidence="3" id="KW-0378">Hydrolase</keyword>
<dbReference type="Pfam" id="PF13391">
    <property type="entry name" value="HNH_2"/>
    <property type="match status" value="1"/>
</dbReference>
<evidence type="ECO:0000313" key="3">
    <source>
        <dbReference type="EMBL" id="MFE9226839.1"/>
    </source>
</evidence>
<evidence type="ECO:0000256" key="1">
    <source>
        <dbReference type="SAM" id="MobiDB-lite"/>
    </source>
</evidence>
<organism evidence="3 4">
    <name type="scientific">Streptomyces massasporeus</name>
    <dbReference type="NCBI Taxonomy" id="67324"/>
    <lineage>
        <taxon>Bacteria</taxon>
        <taxon>Bacillati</taxon>
        <taxon>Actinomycetota</taxon>
        <taxon>Actinomycetes</taxon>
        <taxon>Kitasatosporales</taxon>
        <taxon>Streptomycetaceae</taxon>
        <taxon>Streptomyces</taxon>
    </lineage>
</organism>
<dbReference type="EMBL" id="JBIAFP010000011">
    <property type="protein sequence ID" value="MFE9226839.1"/>
    <property type="molecule type" value="Genomic_DNA"/>
</dbReference>
<accession>A0ABW6LG82</accession>